<feature type="transmembrane region" description="Helical" evidence="9">
    <location>
        <begin position="171"/>
        <end position="189"/>
    </location>
</feature>
<keyword evidence="4 9" id="KW-1003">Cell membrane</keyword>
<dbReference type="Proteomes" id="UP000295304">
    <property type="component" value="Unassembled WGS sequence"/>
</dbReference>
<sequence>MFTFGLTGGVHGFDPLILLLTALIVEAYVGEAAVLFRFVPHPVIVIGRAIDFFERKLNRPQRSPADRAARGAIVVLIMVICAGAVGWAVSWLGLNHDFGWILETFLVLFLLAQRSLYDHVRRVALGLKQGGLEGGRLAVAHIVGRDITQLDEHGVVRAAIESCAENFNDGVVAPVFWFVLFGMPGLLIYKTVNTMDSMIGHRTERLRAFGMTAARLDDVLNLIPARLSGLFIVIAAVFAPKGRPLKALAVMWRDAGKHCSPNAGWPEAAMAGALGLALGGPRKYAEGQLNEPWIGDGRARAEVNDIHRALYVYFVACLINAMWVAALAVVRYGI</sequence>
<keyword evidence="6 9" id="KW-0812">Transmembrane</keyword>
<gene>
    <name evidence="9" type="primary">cobD</name>
    <name evidence="10" type="ORF">EDD55_101484</name>
</gene>
<evidence type="ECO:0000256" key="3">
    <source>
        <dbReference type="ARBA" id="ARBA00006263"/>
    </source>
</evidence>
<comment type="function">
    <text evidence="9">Converts cobyric acid to cobinamide by the addition of aminopropanol on the F carboxylic group.</text>
</comment>
<feature type="transmembrane region" description="Helical" evidence="9">
    <location>
        <begin position="16"/>
        <end position="39"/>
    </location>
</feature>
<evidence type="ECO:0000256" key="5">
    <source>
        <dbReference type="ARBA" id="ARBA00022573"/>
    </source>
</evidence>
<keyword evidence="8 9" id="KW-0472">Membrane</keyword>
<accession>A0A4R3JJS9</accession>
<evidence type="ECO:0000256" key="7">
    <source>
        <dbReference type="ARBA" id="ARBA00022989"/>
    </source>
</evidence>
<feature type="transmembrane region" description="Helical" evidence="9">
    <location>
        <begin position="310"/>
        <end position="330"/>
    </location>
</feature>
<feature type="transmembrane region" description="Helical" evidence="9">
    <location>
        <begin position="98"/>
        <end position="117"/>
    </location>
</feature>
<evidence type="ECO:0000256" key="4">
    <source>
        <dbReference type="ARBA" id="ARBA00022475"/>
    </source>
</evidence>
<name>A0A4R3JJS9_9PROT</name>
<dbReference type="RefSeq" id="WP_132937860.1">
    <property type="nucleotide sequence ID" value="NZ_CP119676.1"/>
</dbReference>
<keyword evidence="5 9" id="KW-0169">Cobalamin biosynthesis</keyword>
<dbReference type="GO" id="GO:0015420">
    <property type="term" value="F:ABC-type vitamin B12 transporter activity"/>
    <property type="evidence" value="ECO:0007669"/>
    <property type="project" value="UniProtKB-UniRule"/>
</dbReference>
<dbReference type="InterPro" id="IPR004485">
    <property type="entry name" value="Cobalamin_biosynth_CobD/CbiB"/>
</dbReference>
<evidence type="ECO:0000256" key="6">
    <source>
        <dbReference type="ARBA" id="ARBA00022692"/>
    </source>
</evidence>
<organism evidence="10 11">
    <name type="scientific">Varunaivibrio sulfuroxidans</name>
    <dbReference type="NCBI Taxonomy" id="1773489"/>
    <lineage>
        <taxon>Bacteria</taxon>
        <taxon>Pseudomonadati</taxon>
        <taxon>Pseudomonadota</taxon>
        <taxon>Alphaproteobacteria</taxon>
        <taxon>Rhodospirillales</taxon>
        <taxon>Magnetovibrionaceae</taxon>
        <taxon>Varunaivibrio</taxon>
    </lineage>
</organism>
<comment type="subcellular location">
    <subcellularLocation>
        <location evidence="1 9">Cell membrane</location>
        <topology evidence="1 9">Multi-pass membrane protein</topology>
    </subcellularLocation>
</comment>
<keyword evidence="11" id="KW-1185">Reference proteome</keyword>
<dbReference type="PANTHER" id="PTHR34308">
    <property type="entry name" value="COBALAMIN BIOSYNTHESIS PROTEIN CBIB"/>
    <property type="match status" value="1"/>
</dbReference>
<evidence type="ECO:0000313" key="10">
    <source>
        <dbReference type="EMBL" id="TCS65150.1"/>
    </source>
</evidence>
<dbReference type="Pfam" id="PF03186">
    <property type="entry name" value="CobD_Cbib"/>
    <property type="match status" value="1"/>
</dbReference>
<dbReference type="OrthoDB" id="9811967at2"/>
<evidence type="ECO:0000256" key="9">
    <source>
        <dbReference type="HAMAP-Rule" id="MF_00024"/>
    </source>
</evidence>
<dbReference type="PANTHER" id="PTHR34308:SF1">
    <property type="entry name" value="COBALAMIN BIOSYNTHESIS PROTEIN CBIB"/>
    <property type="match status" value="1"/>
</dbReference>
<evidence type="ECO:0000256" key="2">
    <source>
        <dbReference type="ARBA" id="ARBA00004953"/>
    </source>
</evidence>
<dbReference type="GO" id="GO:0005886">
    <property type="term" value="C:plasma membrane"/>
    <property type="evidence" value="ECO:0007669"/>
    <property type="project" value="UniProtKB-SubCell"/>
</dbReference>
<dbReference type="GO" id="GO:0009236">
    <property type="term" value="P:cobalamin biosynthetic process"/>
    <property type="evidence" value="ECO:0007669"/>
    <property type="project" value="UniProtKB-UniRule"/>
</dbReference>
<keyword evidence="7 9" id="KW-1133">Transmembrane helix</keyword>
<comment type="similarity">
    <text evidence="3 9">Belongs to the CobD/CbiB family.</text>
</comment>
<dbReference type="HAMAP" id="MF_00024">
    <property type="entry name" value="CobD_CbiB"/>
    <property type="match status" value="1"/>
</dbReference>
<dbReference type="UniPathway" id="UPA00148"/>
<protein>
    <recommendedName>
        <fullName evidence="9">Cobalamin biosynthesis protein CobD</fullName>
    </recommendedName>
</protein>
<dbReference type="EMBL" id="SLZW01000001">
    <property type="protein sequence ID" value="TCS65150.1"/>
    <property type="molecule type" value="Genomic_DNA"/>
</dbReference>
<dbReference type="GO" id="GO:0048472">
    <property type="term" value="F:threonine-phosphate decarboxylase activity"/>
    <property type="evidence" value="ECO:0007669"/>
    <property type="project" value="InterPro"/>
</dbReference>
<evidence type="ECO:0000256" key="1">
    <source>
        <dbReference type="ARBA" id="ARBA00004651"/>
    </source>
</evidence>
<feature type="transmembrane region" description="Helical" evidence="9">
    <location>
        <begin position="219"/>
        <end position="239"/>
    </location>
</feature>
<comment type="pathway">
    <text evidence="2 9">Cofactor biosynthesis; adenosylcobalamin biosynthesis.</text>
</comment>
<feature type="transmembrane region" description="Helical" evidence="9">
    <location>
        <begin position="68"/>
        <end position="92"/>
    </location>
</feature>
<evidence type="ECO:0000313" key="11">
    <source>
        <dbReference type="Proteomes" id="UP000295304"/>
    </source>
</evidence>
<dbReference type="AlphaFoldDB" id="A0A4R3JJS9"/>
<dbReference type="NCBIfam" id="TIGR00380">
    <property type="entry name" value="cobal_cbiB"/>
    <property type="match status" value="1"/>
</dbReference>
<comment type="caution">
    <text evidence="10">The sequence shown here is derived from an EMBL/GenBank/DDBJ whole genome shotgun (WGS) entry which is preliminary data.</text>
</comment>
<proteinExistence type="inferred from homology"/>
<reference evidence="10 11" key="1">
    <citation type="submission" date="2019-03" db="EMBL/GenBank/DDBJ databases">
        <title>Genomic Encyclopedia of Type Strains, Phase IV (KMG-IV): sequencing the most valuable type-strain genomes for metagenomic binning, comparative biology and taxonomic classification.</title>
        <authorList>
            <person name="Goeker M."/>
        </authorList>
    </citation>
    <scope>NUCLEOTIDE SEQUENCE [LARGE SCALE GENOMIC DNA]</scope>
    <source>
        <strain evidence="10 11">DSM 101688</strain>
    </source>
</reference>
<evidence type="ECO:0000256" key="8">
    <source>
        <dbReference type="ARBA" id="ARBA00023136"/>
    </source>
</evidence>